<dbReference type="PANTHER" id="PTHR47074">
    <property type="entry name" value="BNAC02G40300D PROTEIN"/>
    <property type="match status" value="1"/>
</dbReference>
<sequence>MMVWSLLNSSGTFWNFEAIVQFFNERDKGLITRIPLSRVSCPNVWRWSGEQKGRYSIRSAYKALTRSNIGEMEQSNELLSFWKKILGIENPSAGEESGDETLANLGTNARDVRWSKPQKGWVKCNVDESVRLSAGKLGAGWVIRDEAGTMLNTCQV</sequence>
<proteinExistence type="predicted"/>
<comment type="caution">
    <text evidence="1">The sequence shown here is derived from an EMBL/GenBank/DDBJ whole genome shotgun (WGS) entry which is preliminary data.</text>
</comment>
<protein>
    <recommendedName>
        <fullName evidence="3">RNase H type-1 domain-containing protein</fullName>
    </recommendedName>
</protein>
<name>A0A6A6K5P6_HEVBR</name>
<evidence type="ECO:0000313" key="2">
    <source>
        <dbReference type="Proteomes" id="UP000467840"/>
    </source>
</evidence>
<evidence type="ECO:0000313" key="1">
    <source>
        <dbReference type="EMBL" id="KAF2283508.1"/>
    </source>
</evidence>
<reference evidence="1 2" key="1">
    <citation type="journal article" date="2020" name="Mol. Plant">
        <title>The Chromosome-Based Rubber Tree Genome Provides New Insights into Spurge Genome Evolution and Rubber Biosynthesis.</title>
        <authorList>
            <person name="Liu J."/>
            <person name="Shi C."/>
            <person name="Shi C.C."/>
            <person name="Li W."/>
            <person name="Zhang Q.J."/>
            <person name="Zhang Y."/>
            <person name="Li K."/>
            <person name="Lu H.F."/>
            <person name="Shi C."/>
            <person name="Zhu S.T."/>
            <person name="Xiao Z.Y."/>
            <person name="Nan H."/>
            <person name="Yue Y."/>
            <person name="Zhu X.G."/>
            <person name="Wu Y."/>
            <person name="Hong X.N."/>
            <person name="Fan G.Y."/>
            <person name="Tong Y."/>
            <person name="Zhang D."/>
            <person name="Mao C.L."/>
            <person name="Liu Y.L."/>
            <person name="Hao S.J."/>
            <person name="Liu W.Q."/>
            <person name="Lv M.Q."/>
            <person name="Zhang H.B."/>
            <person name="Liu Y."/>
            <person name="Hu-Tang G.R."/>
            <person name="Wang J.P."/>
            <person name="Wang J.H."/>
            <person name="Sun Y.H."/>
            <person name="Ni S.B."/>
            <person name="Chen W.B."/>
            <person name="Zhang X.C."/>
            <person name="Jiao Y.N."/>
            <person name="Eichler E.E."/>
            <person name="Li G.H."/>
            <person name="Liu X."/>
            <person name="Gao L.Z."/>
        </authorList>
    </citation>
    <scope>NUCLEOTIDE SEQUENCE [LARGE SCALE GENOMIC DNA]</scope>
    <source>
        <strain evidence="2">cv. GT1</strain>
        <tissue evidence="1">Leaf</tissue>
    </source>
</reference>
<keyword evidence="2" id="KW-1185">Reference proteome</keyword>
<organism evidence="1 2">
    <name type="scientific">Hevea brasiliensis</name>
    <name type="common">Para rubber tree</name>
    <name type="synonym">Siphonia brasiliensis</name>
    <dbReference type="NCBI Taxonomy" id="3981"/>
    <lineage>
        <taxon>Eukaryota</taxon>
        <taxon>Viridiplantae</taxon>
        <taxon>Streptophyta</taxon>
        <taxon>Embryophyta</taxon>
        <taxon>Tracheophyta</taxon>
        <taxon>Spermatophyta</taxon>
        <taxon>Magnoliopsida</taxon>
        <taxon>eudicotyledons</taxon>
        <taxon>Gunneridae</taxon>
        <taxon>Pentapetalae</taxon>
        <taxon>rosids</taxon>
        <taxon>fabids</taxon>
        <taxon>Malpighiales</taxon>
        <taxon>Euphorbiaceae</taxon>
        <taxon>Crotonoideae</taxon>
        <taxon>Micrandreae</taxon>
        <taxon>Hevea</taxon>
    </lineage>
</organism>
<accession>A0A6A6K5P6</accession>
<evidence type="ECO:0008006" key="3">
    <source>
        <dbReference type="Google" id="ProtNLM"/>
    </source>
</evidence>
<dbReference type="Proteomes" id="UP000467840">
    <property type="component" value="Chromosome 12"/>
</dbReference>
<dbReference type="EMBL" id="JAAGAX010000018">
    <property type="protein sequence ID" value="KAF2283508.1"/>
    <property type="molecule type" value="Genomic_DNA"/>
</dbReference>
<dbReference type="InterPro" id="IPR052929">
    <property type="entry name" value="RNase_H-like_EbsB-rel"/>
</dbReference>
<dbReference type="PANTHER" id="PTHR47074:SF11">
    <property type="entry name" value="REVERSE TRANSCRIPTASE-LIKE PROTEIN"/>
    <property type="match status" value="1"/>
</dbReference>
<dbReference type="AlphaFoldDB" id="A0A6A6K5P6"/>
<gene>
    <name evidence="1" type="ORF">GH714_011387</name>
</gene>